<proteinExistence type="inferred from homology"/>
<evidence type="ECO:0000259" key="10">
    <source>
        <dbReference type="Pfam" id="PF02434"/>
    </source>
</evidence>
<keyword evidence="8" id="KW-0472">Membrane</keyword>
<evidence type="ECO:0000256" key="2">
    <source>
        <dbReference type="ARBA" id="ARBA00008661"/>
    </source>
</evidence>
<feature type="domain" description="Fringe-like glycosyltransferase" evidence="10">
    <location>
        <begin position="2"/>
        <end position="172"/>
    </location>
</feature>
<organism evidence="11 12">
    <name type="scientific">Panagrolaimus davidi</name>
    <dbReference type="NCBI Taxonomy" id="227884"/>
    <lineage>
        <taxon>Eukaryota</taxon>
        <taxon>Metazoa</taxon>
        <taxon>Ecdysozoa</taxon>
        <taxon>Nematoda</taxon>
        <taxon>Chromadorea</taxon>
        <taxon>Rhabditida</taxon>
        <taxon>Tylenchina</taxon>
        <taxon>Panagrolaimomorpha</taxon>
        <taxon>Panagrolaimoidea</taxon>
        <taxon>Panagrolaimidae</taxon>
        <taxon>Panagrolaimus</taxon>
    </lineage>
</organism>
<evidence type="ECO:0000256" key="5">
    <source>
        <dbReference type="ARBA" id="ARBA00022692"/>
    </source>
</evidence>
<name>A0A914QAF6_9BILA</name>
<dbReference type="GO" id="GO:0012505">
    <property type="term" value="C:endomembrane system"/>
    <property type="evidence" value="ECO:0007669"/>
    <property type="project" value="UniProtKB-SubCell"/>
</dbReference>
<evidence type="ECO:0000256" key="6">
    <source>
        <dbReference type="ARBA" id="ARBA00022968"/>
    </source>
</evidence>
<keyword evidence="7" id="KW-1133">Transmembrane helix</keyword>
<evidence type="ECO:0000313" key="11">
    <source>
        <dbReference type="Proteomes" id="UP000887578"/>
    </source>
</evidence>
<dbReference type="Pfam" id="PF02434">
    <property type="entry name" value="Fringe"/>
    <property type="match status" value="1"/>
</dbReference>
<comment type="subcellular location">
    <subcellularLocation>
        <location evidence="9">Endomembrane system</location>
        <topology evidence="9">Single-pass membrane protein</topology>
    </subcellularLocation>
    <subcellularLocation>
        <location evidence="1">Membrane</location>
        <topology evidence="1">Single-pass type II membrane protein</topology>
    </subcellularLocation>
</comment>
<dbReference type="InterPro" id="IPR003378">
    <property type="entry name" value="Fringe-like_glycosylTrfase"/>
</dbReference>
<evidence type="ECO:0000256" key="4">
    <source>
        <dbReference type="ARBA" id="ARBA00022679"/>
    </source>
</evidence>
<sequence>MKTTYRNHATRISQIIDTWYKLSPENIYIITDAFDPQLNQTIYEHLITTNCGSNHDPGSLKCKLNQELWVMLKRNASWSCHVDDDNYVNIPKLEELLKEFDPRIPYYLGRTATQNPTEINGRTFWFAIGGTAVCISNAALKMMEPIIISEEKYHKYTSHDKLADDMAIGYIMGFS</sequence>
<evidence type="ECO:0000256" key="3">
    <source>
        <dbReference type="ARBA" id="ARBA00022676"/>
    </source>
</evidence>
<accession>A0A914QAF6</accession>
<dbReference type="GO" id="GO:0016020">
    <property type="term" value="C:membrane"/>
    <property type="evidence" value="ECO:0007669"/>
    <property type="project" value="UniProtKB-SubCell"/>
</dbReference>
<evidence type="ECO:0000256" key="1">
    <source>
        <dbReference type="ARBA" id="ARBA00004606"/>
    </source>
</evidence>
<evidence type="ECO:0000256" key="8">
    <source>
        <dbReference type="ARBA" id="ARBA00023136"/>
    </source>
</evidence>
<evidence type="ECO:0000256" key="7">
    <source>
        <dbReference type="ARBA" id="ARBA00022989"/>
    </source>
</evidence>
<dbReference type="Gene3D" id="3.90.550.50">
    <property type="match status" value="1"/>
</dbReference>
<reference evidence="12" key="1">
    <citation type="submission" date="2022-11" db="UniProtKB">
        <authorList>
            <consortium name="WormBaseParasite"/>
        </authorList>
    </citation>
    <scope>IDENTIFICATION</scope>
</reference>
<protein>
    <submittedName>
        <fullName evidence="12">Fringe</fullName>
    </submittedName>
</protein>
<evidence type="ECO:0000313" key="12">
    <source>
        <dbReference type="WBParaSite" id="PDA_v2.g28612.t1"/>
    </source>
</evidence>
<dbReference type="PANTHER" id="PTHR10811">
    <property type="entry name" value="FRINGE-RELATED"/>
    <property type="match status" value="1"/>
</dbReference>
<dbReference type="GO" id="GO:0016757">
    <property type="term" value="F:glycosyltransferase activity"/>
    <property type="evidence" value="ECO:0007669"/>
    <property type="project" value="UniProtKB-KW"/>
</dbReference>
<keyword evidence="3" id="KW-0328">Glycosyltransferase</keyword>
<keyword evidence="5" id="KW-0812">Transmembrane</keyword>
<keyword evidence="6" id="KW-0735">Signal-anchor</keyword>
<keyword evidence="4" id="KW-0808">Transferase</keyword>
<keyword evidence="11" id="KW-1185">Reference proteome</keyword>
<dbReference type="Proteomes" id="UP000887578">
    <property type="component" value="Unplaced"/>
</dbReference>
<evidence type="ECO:0000256" key="9">
    <source>
        <dbReference type="ARBA" id="ARBA00037847"/>
    </source>
</evidence>
<dbReference type="AlphaFoldDB" id="A0A914QAF6"/>
<dbReference type="WBParaSite" id="PDA_v2.g28612.t1">
    <property type="protein sequence ID" value="PDA_v2.g28612.t1"/>
    <property type="gene ID" value="PDA_v2.g28612"/>
</dbReference>
<comment type="similarity">
    <text evidence="2">Belongs to the glycosyltransferase 31 family.</text>
</comment>